<keyword evidence="6 10" id="KW-0819">tRNA processing</keyword>
<dbReference type="InterPro" id="IPR006076">
    <property type="entry name" value="FAD-dep_OxRdtase"/>
</dbReference>
<keyword evidence="5 10" id="KW-0949">S-adenosyl-L-methionine</keyword>
<keyword evidence="4 10" id="KW-0808">Transferase</keyword>
<comment type="function">
    <text evidence="10">Catalyzes the last two steps in the biosynthesis of 5-methylaminomethyl-2-thiouridine (mnm(5)s(2)U) at the wobble position (U34) in tRNA. Catalyzes the FAD-dependent demodification of cmnm(5)s(2)U34 to nm(5)s(2)U34, followed by the transfer of a methyl group from S-adenosyl-L-methionine to nm(5)s(2)U34, to form mnm(5)s(2)U34.</text>
</comment>
<dbReference type="GO" id="GO:0050660">
    <property type="term" value="F:flavin adenine dinucleotide binding"/>
    <property type="evidence" value="ECO:0007669"/>
    <property type="project" value="UniProtKB-UniRule"/>
</dbReference>
<dbReference type="Pfam" id="PF01266">
    <property type="entry name" value="DAO"/>
    <property type="match status" value="1"/>
</dbReference>
<evidence type="ECO:0000256" key="5">
    <source>
        <dbReference type="ARBA" id="ARBA00022691"/>
    </source>
</evidence>
<dbReference type="Gene3D" id="3.50.50.60">
    <property type="entry name" value="FAD/NAD(P)-binding domain"/>
    <property type="match status" value="1"/>
</dbReference>
<dbReference type="InterPro" id="IPR017610">
    <property type="entry name" value="tRNA_S-uridine_synth_MnmC_C"/>
</dbReference>
<dbReference type="SUPFAM" id="SSF51905">
    <property type="entry name" value="FAD/NAD(P)-binding domain"/>
    <property type="match status" value="1"/>
</dbReference>
<keyword evidence="3 10" id="KW-0285">Flavoprotein</keyword>
<dbReference type="GO" id="GO:0005737">
    <property type="term" value="C:cytoplasm"/>
    <property type="evidence" value="ECO:0007669"/>
    <property type="project" value="UniProtKB-SubCell"/>
</dbReference>
<comment type="caution">
    <text evidence="13">The sequence shown here is derived from an EMBL/GenBank/DDBJ whole genome shotgun (WGS) entry which is preliminary data.</text>
</comment>
<dbReference type="PANTHER" id="PTHR13847:SF283">
    <property type="entry name" value="TRNA 5-METHYLAMINOMETHYL-2-THIOURIDINE BIOSYNTHESIS BIFUNCTIONAL PROTEIN MNMC"/>
    <property type="match status" value="1"/>
</dbReference>
<evidence type="ECO:0000256" key="10">
    <source>
        <dbReference type="HAMAP-Rule" id="MF_01102"/>
    </source>
</evidence>
<evidence type="ECO:0000256" key="3">
    <source>
        <dbReference type="ARBA" id="ARBA00022630"/>
    </source>
</evidence>
<dbReference type="InterPro" id="IPR023032">
    <property type="entry name" value="tRNA_MAMT_biosynth_bifunc_MnmC"/>
</dbReference>
<dbReference type="GO" id="GO:0002098">
    <property type="term" value="P:tRNA wobble uridine modification"/>
    <property type="evidence" value="ECO:0007669"/>
    <property type="project" value="TreeGrafter"/>
</dbReference>
<dbReference type="PANTHER" id="PTHR13847">
    <property type="entry name" value="SARCOSINE DEHYDROGENASE-RELATED"/>
    <property type="match status" value="1"/>
</dbReference>
<dbReference type="InterPro" id="IPR008471">
    <property type="entry name" value="MnmC-like_methylTransf"/>
</dbReference>
<keyword evidence="8 10" id="KW-0560">Oxidoreductase</keyword>
<dbReference type="InterPro" id="IPR029063">
    <property type="entry name" value="SAM-dependent_MTases_sf"/>
</dbReference>
<keyword evidence="14" id="KW-1185">Reference proteome</keyword>
<comment type="similarity">
    <text evidence="10">In the C-terminal section; belongs to the DAO family.</text>
</comment>
<evidence type="ECO:0000256" key="6">
    <source>
        <dbReference type="ARBA" id="ARBA00022694"/>
    </source>
</evidence>
<evidence type="ECO:0000256" key="7">
    <source>
        <dbReference type="ARBA" id="ARBA00022827"/>
    </source>
</evidence>
<feature type="domain" description="MnmC-like methyltransferase" evidence="12">
    <location>
        <begin position="110"/>
        <end position="232"/>
    </location>
</feature>
<dbReference type="NCBIfam" id="NF002481">
    <property type="entry name" value="PRK01747.1-2"/>
    <property type="match status" value="1"/>
</dbReference>
<reference evidence="13 14" key="1">
    <citation type="submission" date="2019-02" db="EMBL/GenBank/DDBJ databases">
        <title>Genomic Encyclopedia of Type Strains, Phase IV (KMG-IV): sequencing the most valuable type-strain genomes for metagenomic binning, comparative biology and taxonomic classification.</title>
        <authorList>
            <person name="Goeker M."/>
        </authorList>
    </citation>
    <scope>NUCLEOTIDE SEQUENCE [LARGE SCALE GENOMIC DNA]</scope>
    <source>
        <strain evidence="13 14">DSM 105135</strain>
    </source>
</reference>
<comment type="similarity">
    <text evidence="10">In the N-terminal section; belongs to the methyltransferase superfamily. tRNA (mnm(5)s(2)U34)-methyltransferase family.</text>
</comment>
<evidence type="ECO:0000259" key="12">
    <source>
        <dbReference type="Pfam" id="PF05430"/>
    </source>
</evidence>
<evidence type="ECO:0000313" key="13">
    <source>
        <dbReference type="EMBL" id="RZU44884.1"/>
    </source>
</evidence>
<keyword evidence="2 10" id="KW-0489">Methyltransferase</keyword>
<evidence type="ECO:0000256" key="8">
    <source>
        <dbReference type="ARBA" id="ARBA00023002"/>
    </source>
</evidence>
<dbReference type="GO" id="GO:0016645">
    <property type="term" value="F:oxidoreductase activity, acting on the CH-NH group of donors"/>
    <property type="evidence" value="ECO:0007669"/>
    <property type="project" value="InterPro"/>
</dbReference>
<dbReference type="OrthoDB" id="9786494at2"/>
<evidence type="ECO:0000256" key="1">
    <source>
        <dbReference type="ARBA" id="ARBA00022490"/>
    </source>
</evidence>
<evidence type="ECO:0000256" key="4">
    <source>
        <dbReference type="ARBA" id="ARBA00022679"/>
    </source>
</evidence>
<dbReference type="HAMAP" id="MF_01102">
    <property type="entry name" value="MnmC"/>
    <property type="match status" value="1"/>
</dbReference>
<proteinExistence type="inferred from homology"/>
<dbReference type="GO" id="GO:0032259">
    <property type="term" value="P:methylation"/>
    <property type="evidence" value="ECO:0007669"/>
    <property type="project" value="UniProtKB-KW"/>
</dbReference>
<gene>
    <name evidence="10" type="primary">mnmC</name>
    <name evidence="13" type="ORF">EV700_1685</name>
</gene>
<protein>
    <recommendedName>
        <fullName evidence="10">tRNA 5-methylaminomethyl-2-thiouridine biosynthesis bifunctional protein MnmC</fullName>
        <shortName evidence="10">tRNA mnm(5)s(2)U biosynthesis bifunctional protein</shortName>
    </recommendedName>
    <domain>
        <recommendedName>
            <fullName evidence="10">tRNA (mnm(5)s(2)U34)-methyltransferase</fullName>
            <ecNumber evidence="10">2.1.1.61</ecNumber>
        </recommendedName>
    </domain>
    <domain>
        <recommendedName>
            <fullName evidence="10">FAD-dependent cmnm(5)s(2)U34 oxidoreductase</fullName>
            <ecNumber evidence="10">1.5.-.-</ecNumber>
        </recommendedName>
    </domain>
</protein>
<dbReference type="Pfam" id="PF05430">
    <property type="entry name" value="Methyltransf_30"/>
    <property type="match status" value="1"/>
</dbReference>
<dbReference type="EC" id="2.1.1.61" evidence="10"/>
<evidence type="ECO:0000313" key="14">
    <source>
        <dbReference type="Proteomes" id="UP000292423"/>
    </source>
</evidence>
<dbReference type="NCBIfam" id="NF033855">
    <property type="entry name" value="tRNA_MNMC2"/>
    <property type="match status" value="1"/>
</dbReference>
<dbReference type="GO" id="GO:0004808">
    <property type="term" value="F:tRNA (5-methylaminomethyl-2-thiouridylate)(34)-methyltransferase activity"/>
    <property type="evidence" value="ECO:0007669"/>
    <property type="project" value="UniProtKB-EC"/>
</dbReference>
<evidence type="ECO:0000259" key="11">
    <source>
        <dbReference type="Pfam" id="PF01266"/>
    </source>
</evidence>
<organism evidence="13 14">
    <name type="scientific">Fluviicoccus keumensis</name>
    <dbReference type="NCBI Taxonomy" id="1435465"/>
    <lineage>
        <taxon>Bacteria</taxon>
        <taxon>Pseudomonadati</taxon>
        <taxon>Pseudomonadota</taxon>
        <taxon>Gammaproteobacteria</taxon>
        <taxon>Moraxellales</taxon>
        <taxon>Moraxellaceae</taxon>
        <taxon>Fluviicoccus</taxon>
    </lineage>
</organism>
<dbReference type="NCBIfam" id="TIGR03197">
    <property type="entry name" value="MnmC_Cterm"/>
    <property type="match status" value="1"/>
</dbReference>
<accession>A0A4Q7Z4J0</accession>
<dbReference type="SUPFAM" id="SSF54373">
    <property type="entry name" value="FAD-linked reductases, C-terminal domain"/>
    <property type="match status" value="1"/>
</dbReference>
<sequence>MVITPADIEWREGLPFSRQFGDIYFSVDDGLAEKRHVFLAGNRLPERFAALPAHSSFTIAETGFGTGLNFLATWRLWLETAPADAWLHFISTELHPLTIPDLTRALSLWPELADQAAALLARYPRLTSGWHRLVFPEARITLTLLFGNALELLPDLNARVNAWFLDGFSPGLNPALWQLDLLAHLGRLGAADATAATYTSAGAVRRALNESGYQAVRAKGFGRKREMLVAQRQAAGAPPPLTGYERPPANQGKRRVLVVGAGIAGISCARAMARRGWQVTLADKADGPGSAASGNPAAIIYPKLAPAHLSVWHFQQQGYLWLLDQVRSLPGVWNPTGLLWLLSGNQAREGEKLAGHPWHPQLVEKVSAAEASQLAGVRIDTECLHFPDAGFLHPEALYRYWLDDPNISCRWRTEIADLTQTAAGEWVARLSDDSPLPETDCVILANALDARRFGFAHNLPVYPVRGQIALTPSTPGLAALRKVLSYGGYLTPAFHGRHCLGASFIPNDDRTNIREEDHLHNRALLDNFVPGLGAALPPVDCWTGRASYRTQSRDYLPLIGPLADGPDSPLAGLYVSIGHGSKGFCYAPLGAEILAAELNDEPFPVPDRVLKSLHPARFRQREQRREKPAKP</sequence>
<dbReference type="RefSeq" id="WP_130412703.1">
    <property type="nucleotide sequence ID" value="NZ_SHKX01000012.1"/>
</dbReference>
<evidence type="ECO:0000256" key="9">
    <source>
        <dbReference type="ARBA" id="ARBA00023268"/>
    </source>
</evidence>
<feature type="region of interest" description="tRNA (mnm(5)s(2)U34)-methyltransferase" evidence="10">
    <location>
        <begin position="1"/>
        <end position="233"/>
    </location>
</feature>
<dbReference type="AlphaFoldDB" id="A0A4Q7Z4J0"/>
<dbReference type="Gene3D" id="3.40.50.150">
    <property type="entry name" value="Vaccinia Virus protein VP39"/>
    <property type="match status" value="1"/>
</dbReference>
<dbReference type="Proteomes" id="UP000292423">
    <property type="component" value="Unassembled WGS sequence"/>
</dbReference>
<keyword evidence="7 10" id="KW-0274">FAD</keyword>
<comment type="catalytic activity">
    <reaction evidence="10">
        <text>5-aminomethyl-2-thiouridine(34) in tRNA + S-adenosyl-L-methionine = 5-methylaminomethyl-2-thiouridine(34) in tRNA + S-adenosyl-L-homocysteine + H(+)</text>
        <dbReference type="Rhea" id="RHEA:19569"/>
        <dbReference type="Rhea" id="RHEA-COMP:10195"/>
        <dbReference type="Rhea" id="RHEA-COMP:10197"/>
        <dbReference type="ChEBI" id="CHEBI:15378"/>
        <dbReference type="ChEBI" id="CHEBI:57856"/>
        <dbReference type="ChEBI" id="CHEBI:59789"/>
        <dbReference type="ChEBI" id="CHEBI:74454"/>
        <dbReference type="ChEBI" id="CHEBI:74455"/>
        <dbReference type="EC" id="2.1.1.61"/>
    </reaction>
</comment>
<feature type="region of interest" description="FAD-dependent cmnm(5)s(2)U34 oxidoreductase" evidence="10">
    <location>
        <begin position="259"/>
        <end position="631"/>
    </location>
</feature>
<dbReference type="Gene3D" id="3.30.9.10">
    <property type="entry name" value="D-Amino Acid Oxidase, subunit A, domain 2"/>
    <property type="match status" value="1"/>
</dbReference>
<keyword evidence="1 10" id="KW-0963">Cytoplasm</keyword>
<evidence type="ECO:0000256" key="2">
    <source>
        <dbReference type="ARBA" id="ARBA00022603"/>
    </source>
</evidence>
<name>A0A4Q7Z4J0_9GAMM</name>
<feature type="domain" description="FAD dependent oxidoreductase" evidence="11">
    <location>
        <begin position="255"/>
        <end position="596"/>
    </location>
</feature>
<dbReference type="EC" id="1.5.-.-" evidence="10"/>
<dbReference type="InterPro" id="IPR047785">
    <property type="entry name" value="tRNA_MNMC2"/>
</dbReference>
<comment type="subcellular location">
    <subcellularLocation>
        <location evidence="10">Cytoplasm</location>
    </subcellularLocation>
</comment>
<keyword evidence="9 10" id="KW-0511">Multifunctional enzyme</keyword>
<dbReference type="EMBL" id="SHKX01000012">
    <property type="protein sequence ID" value="RZU44884.1"/>
    <property type="molecule type" value="Genomic_DNA"/>
</dbReference>
<dbReference type="InterPro" id="IPR036188">
    <property type="entry name" value="FAD/NAD-bd_sf"/>
</dbReference>
<comment type="cofactor">
    <cofactor evidence="10">
        <name>FAD</name>
        <dbReference type="ChEBI" id="CHEBI:57692"/>
    </cofactor>
</comment>